<dbReference type="PROSITE" id="PS01285">
    <property type="entry name" value="FA58C_1"/>
    <property type="match status" value="1"/>
</dbReference>
<dbReference type="PROSITE" id="PS51233">
    <property type="entry name" value="VWFD"/>
    <property type="match status" value="2"/>
</dbReference>
<organism evidence="12 13">
    <name type="scientific">Diatraea saccharalis</name>
    <name type="common">sugarcane borer</name>
    <dbReference type="NCBI Taxonomy" id="40085"/>
    <lineage>
        <taxon>Eukaryota</taxon>
        <taxon>Metazoa</taxon>
        <taxon>Ecdysozoa</taxon>
        <taxon>Arthropoda</taxon>
        <taxon>Hexapoda</taxon>
        <taxon>Insecta</taxon>
        <taxon>Pterygota</taxon>
        <taxon>Neoptera</taxon>
        <taxon>Endopterygota</taxon>
        <taxon>Lepidoptera</taxon>
        <taxon>Glossata</taxon>
        <taxon>Ditrysia</taxon>
        <taxon>Pyraloidea</taxon>
        <taxon>Crambidae</taxon>
        <taxon>Crambinae</taxon>
        <taxon>Diatraea</taxon>
    </lineage>
</organism>
<feature type="domain" description="VWFD" evidence="11">
    <location>
        <begin position="903"/>
        <end position="1088"/>
    </location>
</feature>
<dbReference type="InterPro" id="IPR001846">
    <property type="entry name" value="VWF_type-D"/>
</dbReference>
<dbReference type="PROSITE" id="PS50022">
    <property type="entry name" value="FA58C_3"/>
    <property type="match status" value="2"/>
</dbReference>
<dbReference type="InterPro" id="IPR002172">
    <property type="entry name" value="LDrepeatLR_classA_rpt"/>
</dbReference>
<evidence type="ECO:0000259" key="9">
    <source>
        <dbReference type="PROSITE" id="PS50022"/>
    </source>
</evidence>
<evidence type="ECO:0000256" key="4">
    <source>
        <dbReference type="ARBA" id="ARBA00023157"/>
    </source>
</evidence>
<comment type="subcellular location">
    <subcellularLocation>
        <location evidence="1">Secreted</location>
        <location evidence="1">Extracellular space</location>
    </subcellularLocation>
</comment>
<dbReference type="PANTHER" id="PTHR11339">
    <property type="entry name" value="EXTRACELLULAR MATRIX GLYCOPROTEIN RELATED"/>
    <property type="match status" value="1"/>
</dbReference>
<feature type="region of interest" description="Disordered" evidence="7">
    <location>
        <begin position="473"/>
        <end position="498"/>
    </location>
</feature>
<dbReference type="SUPFAM" id="SSF49785">
    <property type="entry name" value="Galactose-binding domain-like"/>
    <property type="match status" value="2"/>
</dbReference>
<dbReference type="PROSITE" id="PS01185">
    <property type="entry name" value="CTCK_1"/>
    <property type="match status" value="1"/>
</dbReference>
<dbReference type="Gene3D" id="2.60.120.260">
    <property type="entry name" value="Galactose-binding domain-like"/>
    <property type="match status" value="2"/>
</dbReference>
<protein>
    <recommendedName>
        <fullName evidence="14">Hemocytin</fullName>
    </recommendedName>
</protein>
<feature type="domain" description="VWFC" evidence="10">
    <location>
        <begin position="1237"/>
        <end position="1312"/>
    </location>
</feature>
<dbReference type="CDD" id="cd19941">
    <property type="entry name" value="TIL"/>
    <property type="match status" value="2"/>
</dbReference>
<evidence type="ECO:0000256" key="1">
    <source>
        <dbReference type="ARBA" id="ARBA00004239"/>
    </source>
</evidence>
<feature type="disulfide bond" evidence="6">
    <location>
        <begin position="1832"/>
        <end position="1884"/>
    </location>
</feature>
<dbReference type="CDD" id="cd00057">
    <property type="entry name" value="FA58C"/>
    <property type="match status" value="1"/>
</dbReference>
<evidence type="ECO:0000259" key="10">
    <source>
        <dbReference type="PROSITE" id="PS50184"/>
    </source>
</evidence>
<gene>
    <name evidence="12" type="ORF">DIATSA_LOCUS2141</name>
</gene>
<evidence type="ECO:0000313" key="12">
    <source>
        <dbReference type="EMBL" id="CAG9784020.1"/>
    </source>
</evidence>
<feature type="disulfide bond" evidence="6">
    <location>
        <begin position="1828"/>
        <end position="1882"/>
    </location>
</feature>
<reference evidence="12" key="1">
    <citation type="submission" date="2021-12" db="EMBL/GenBank/DDBJ databases">
        <authorList>
            <person name="King R."/>
        </authorList>
    </citation>
    <scope>NUCLEOTIDE SEQUENCE</scope>
</reference>
<accession>A0A9N9QV97</accession>
<dbReference type="PROSITE" id="PS50184">
    <property type="entry name" value="VWFC_2"/>
    <property type="match status" value="1"/>
</dbReference>
<dbReference type="EMBL" id="OU893342">
    <property type="protein sequence ID" value="CAG9784020.1"/>
    <property type="molecule type" value="Genomic_DNA"/>
</dbReference>
<feature type="domain" description="F5/8 type C" evidence="9">
    <location>
        <begin position="85"/>
        <end position="224"/>
    </location>
</feature>
<dbReference type="Proteomes" id="UP001153714">
    <property type="component" value="Chromosome 11"/>
</dbReference>
<reference evidence="12" key="2">
    <citation type="submission" date="2022-10" db="EMBL/GenBank/DDBJ databases">
        <authorList>
            <consortium name="ENA_rothamsted_submissions"/>
            <consortium name="culmorum"/>
            <person name="King R."/>
        </authorList>
    </citation>
    <scope>NUCLEOTIDE SEQUENCE</scope>
</reference>
<dbReference type="SMART" id="SM00214">
    <property type="entry name" value="VWC"/>
    <property type="match status" value="3"/>
</dbReference>
<dbReference type="SUPFAM" id="SSF57603">
    <property type="entry name" value="FnI-like domain"/>
    <property type="match status" value="1"/>
</dbReference>
<dbReference type="Gene3D" id="2.10.25.10">
    <property type="entry name" value="Laminin"/>
    <property type="match status" value="2"/>
</dbReference>
<sequence>MYGDDATKYSYVTGPDAKPKVFRGPVDHKTPMKQMISPPVEAKFIRVQPLTWHGKIALRLELIGCEEAMSTTPEELPTTSSPMQCDEPLGLAADLPIESIEVSSNNDARKYFRLDGTRGWMPTYSTPGEWIMFDFFSPRNLTGIKTKGGPKGWVSSYKLMYTSDLTTFNPVVDKNGDARIFPANFDADSEVLNQFKMPIHARYMKILPVKWHGAIEMRVEPIGCFEPYPTKTTPLPIDEETTVACNICPNVPTSTCICSGATYYDGETCVPRDQCPCVRGYLTYPVGSSFRGENCDDCICKIGGVTDCEPVKECQCAPMLVPKLEEKPSCECICAPCPAGTRICPTSKLCLAHEKWCDGLQDCPDDERDCATTPATTRHTEPEVVTTVVVTVAVQPTMFLTTTPKPVECPVVQCPPGYMVKYINSASHTRSYTSDLPPPRPRYSYQRYYRGGAKGGYTKGGYSKGGYSKGGFSKGGYSGPPRPGGASQAFTLDKPTSAPAPSSASAPVCVQFTCVPVLPPPPRPGVKPVPLECSAPVCPPQYSLRLNLVPAGANQCPQYSCVPPPPRPVYCNVTGRAVSTFDGAEYKYELCDHILARDTRRDAWTVLVRKKCRLEGCQNTLLIHQDDQLIKVKPDLMLEYNNYEYTVEQTAKICFQRNSFNVARVGNGLFISSRKYNFTVLFTADGDIKIGVIKDYMGYVDGLCGAFDGSLRNEQRLPDGRLATSGEEMAAAWGRPGLPRDACRTRVAQQQEQRRAWELCDVITKEPLSRCGKVMNLDKWRNICLEKICHCKDLVVNGTKRTEEQCRCLVVEQMVAECLAADKEADISTWRMQLDCPAECPPPLVHNDCYRHRCEPSCSAVGEGGAEGACPAVEGQCFPGCYCPAGTLRAGDRCLAPRDCRDCVCKGVGTPADYTTFEGDTFPLLGNCTYLASRDRNETGLHKYEVYATNGPCENNANVSCTKAVHIVYEKMVIHITKDTATKKLVTTIGKEPIFQYPVKKTWVTVSLLNGKDVSVLLTDASVEVTVQQSNLEMSVLVPSFVYSNRTEGLCGVCAGQQDHLLTRNGTLTEDIQEYGKSWQATPSALSALDLPEDQQQCDQPPPSVCHLPEDNLCYKLLNPEAFGQCHALVDPEQYVEACEDEYCGGNSSVDVCGALARYAAACAAQGVCLHWREKETLCPYTCEKPFVYRPCIDCELTCENHEELSRNPEKCDDRQMEGCFCPEGKVRVNNTCIEPSKCFPCDVDKQHFAGDEWQENACKKCTCSKSRTDNTARVSCTTQTCVSPLCPAGQDLVTRAPPPGPPPCCPQYMCMPKLQKECEEPKRMECGFGQVLKEKTTADNCKEFVCECKPASECEHIPTDSEVELEPGMKRVTDNSGCCPRVRVECEPAACPRPPTCPQFHTLKPQQTKAQCCPTYHCEPPKDKCIAILEWEASPKGGEKQRPKSEQMLKDVDEVWMDGPCRWCRCVWSAVGTSTSCSSTECPRGEARPDVVVEPQPVPYACCPTLRDVACRVGEDVYRVGENWTSPEKPCEQYSCDSVGEGKLQRRTTLTTCDTDCLPGWKYIPAAAGSKQCCGKCEPVACVVDGTQRPIGEHWKSNDYCTQFTCLLTNGTLQVQSSNETCPEVSQAMKKQFVFSDEAIPGKCCHKQEPIACRVGNKIYQEGQTWPSEDPCKNLTCSRDAAGNLVQAESVETCSKDCARGWKYTKPGPRVCCGKCEQYACIHDDQLKEPGVTWQSADNCTTYTCARAGDELIVSAATDVCPDVTACDAGDLYNDTCCQICKPKPSALSTCAPAAVSGPSSVGVVRTVMRGHGVCTNDAPLQGLMECRGSCSSGTIYNNVTGIHDSKCECCQAAQYEPVDVPVTCTDGTRAVHRVATPTRCTCSPCGADTLSGYAKRPTKNGGVKNGGGYNVPSYDYDIPEIYQRMKEKP</sequence>
<dbReference type="SMART" id="SM00216">
    <property type="entry name" value="VWD"/>
    <property type="match status" value="2"/>
</dbReference>
<dbReference type="SMART" id="SM00832">
    <property type="entry name" value="C8"/>
    <property type="match status" value="1"/>
</dbReference>
<name>A0A9N9QV97_9NEOP</name>
<dbReference type="SMART" id="SM00231">
    <property type="entry name" value="FA58C"/>
    <property type="match status" value="1"/>
</dbReference>
<feature type="domain" description="CTCK" evidence="8">
    <location>
        <begin position="1792"/>
        <end position="1888"/>
    </location>
</feature>
<evidence type="ECO:0000259" key="11">
    <source>
        <dbReference type="PROSITE" id="PS51233"/>
    </source>
</evidence>
<dbReference type="InterPro" id="IPR014853">
    <property type="entry name" value="VWF/SSPO/ZAN-like_Cys-rich_dom"/>
</dbReference>
<dbReference type="PROSITE" id="PS01225">
    <property type="entry name" value="CTCK_2"/>
    <property type="match status" value="1"/>
</dbReference>
<evidence type="ECO:0000259" key="8">
    <source>
        <dbReference type="PROSITE" id="PS01225"/>
    </source>
</evidence>
<dbReference type="GO" id="GO:0005576">
    <property type="term" value="C:extracellular region"/>
    <property type="evidence" value="ECO:0007669"/>
    <property type="project" value="UniProtKB-SubCell"/>
</dbReference>
<keyword evidence="5" id="KW-0325">Glycoprotein</keyword>
<comment type="similarity">
    <text evidence="2">Belongs to the thrombospondin family.</text>
</comment>
<evidence type="ECO:0000256" key="3">
    <source>
        <dbReference type="ARBA" id="ARBA00022737"/>
    </source>
</evidence>
<evidence type="ECO:0000256" key="2">
    <source>
        <dbReference type="ARBA" id="ARBA00009456"/>
    </source>
</evidence>
<dbReference type="InterPro" id="IPR000421">
    <property type="entry name" value="FA58C"/>
</dbReference>
<comment type="caution">
    <text evidence="6">Lacks conserved residue(s) required for the propagation of feature annotation.</text>
</comment>
<keyword evidence="13" id="KW-1185">Reference proteome</keyword>
<dbReference type="Pfam" id="PF00094">
    <property type="entry name" value="VWD"/>
    <property type="match status" value="2"/>
</dbReference>
<dbReference type="SMART" id="SM00192">
    <property type="entry name" value="LDLa"/>
    <property type="match status" value="1"/>
</dbReference>
<dbReference type="PANTHER" id="PTHR11339:SF402">
    <property type="entry name" value="VWFD DOMAIN-CONTAINING PROTEIN"/>
    <property type="match status" value="1"/>
</dbReference>
<evidence type="ECO:0000256" key="6">
    <source>
        <dbReference type="PROSITE-ProRule" id="PRU00039"/>
    </source>
</evidence>
<dbReference type="InterPro" id="IPR008979">
    <property type="entry name" value="Galactose-bd-like_sf"/>
</dbReference>
<keyword evidence="4 6" id="KW-1015">Disulfide bond</keyword>
<dbReference type="Pfam" id="PF00754">
    <property type="entry name" value="F5_F8_type_C"/>
    <property type="match status" value="1"/>
</dbReference>
<dbReference type="InterPro" id="IPR050780">
    <property type="entry name" value="Mucin_vWF_Thrombospondin_sf"/>
</dbReference>
<feature type="domain" description="F5/8 type C" evidence="9">
    <location>
        <begin position="1"/>
        <end position="65"/>
    </location>
</feature>
<dbReference type="PROSITE" id="PS01286">
    <property type="entry name" value="FA58C_2"/>
    <property type="match status" value="2"/>
</dbReference>
<dbReference type="OrthoDB" id="6262482at2759"/>
<dbReference type="InterPro" id="IPR001007">
    <property type="entry name" value="VWF_dom"/>
</dbReference>
<evidence type="ECO:0000313" key="13">
    <source>
        <dbReference type="Proteomes" id="UP001153714"/>
    </source>
</evidence>
<dbReference type="Pfam" id="PF08742">
    <property type="entry name" value="C8"/>
    <property type="match status" value="2"/>
</dbReference>
<evidence type="ECO:0000256" key="5">
    <source>
        <dbReference type="ARBA" id="ARBA00023180"/>
    </source>
</evidence>
<evidence type="ECO:0008006" key="14">
    <source>
        <dbReference type="Google" id="ProtNLM"/>
    </source>
</evidence>
<proteinExistence type="inferred from homology"/>
<evidence type="ECO:0000256" key="7">
    <source>
        <dbReference type="SAM" id="MobiDB-lite"/>
    </source>
</evidence>
<dbReference type="SUPFAM" id="SSF57567">
    <property type="entry name" value="Serine protease inhibitors"/>
    <property type="match status" value="2"/>
</dbReference>
<feature type="domain" description="VWFD" evidence="11">
    <location>
        <begin position="569"/>
        <end position="744"/>
    </location>
</feature>
<keyword evidence="3" id="KW-0677">Repeat</keyword>
<dbReference type="InterPro" id="IPR006207">
    <property type="entry name" value="Cys_knot_C"/>
</dbReference>
<dbReference type="SMART" id="SM00041">
    <property type="entry name" value="CT"/>
    <property type="match status" value="1"/>
</dbReference>
<dbReference type="InterPro" id="IPR036084">
    <property type="entry name" value="Ser_inhib-like_sf"/>
</dbReference>